<sequence>MGGGSVSSQPTFSYCTQRVRSSAEIASKQAMEGLVLATHDHDVGDARLRYA</sequence>
<accession>R4Z6I5</accession>
<dbReference type="AlphaFoldDB" id="R4Z6I5"/>
<evidence type="ECO:0000313" key="1">
    <source>
        <dbReference type="EMBL" id="CCM65336.1"/>
    </source>
</evidence>
<reference evidence="1 2" key="1">
    <citation type="journal article" date="2013" name="ISME J.">
        <title>Metabolic model for the filamentous 'Candidatus Microthrix parvicella' based on genomic and metagenomic analyses.</title>
        <authorList>
            <person name="Jon McIlroy S."/>
            <person name="Kristiansen R."/>
            <person name="Albertsen M."/>
            <person name="Michael Karst S."/>
            <person name="Rossetti S."/>
            <person name="Lund Nielsen J."/>
            <person name="Tandoi V."/>
            <person name="James Seviour R."/>
            <person name="Nielsen P.H."/>
        </authorList>
    </citation>
    <scope>NUCLEOTIDE SEQUENCE [LARGE SCALE GENOMIC DNA]</scope>
    <source>
        <strain evidence="1 2">RN1</strain>
    </source>
</reference>
<dbReference type="Proteomes" id="UP000018291">
    <property type="component" value="Unassembled WGS sequence"/>
</dbReference>
<gene>
    <name evidence="1" type="ORF">BN381_70035</name>
</gene>
<dbReference type="HOGENOM" id="CLU_3096866_0_0_11"/>
<protein>
    <submittedName>
        <fullName evidence="1">Uncharacterized protein</fullName>
    </submittedName>
</protein>
<name>R4Z6I5_9ACTN</name>
<organism evidence="1 2">
    <name type="scientific">Candidatus Neomicrothrix parvicella RN1</name>
    <dbReference type="NCBI Taxonomy" id="1229780"/>
    <lineage>
        <taxon>Bacteria</taxon>
        <taxon>Bacillati</taxon>
        <taxon>Actinomycetota</taxon>
        <taxon>Acidimicrobiia</taxon>
        <taxon>Acidimicrobiales</taxon>
        <taxon>Microthrixaceae</taxon>
        <taxon>Candidatus Neomicrothrix</taxon>
    </lineage>
</organism>
<dbReference type="EMBL" id="CANL01000067">
    <property type="protein sequence ID" value="CCM65336.1"/>
    <property type="molecule type" value="Genomic_DNA"/>
</dbReference>
<keyword evidence="2" id="KW-1185">Reference proteome</keyword>
<comment type="caution">
    <text evidence="1">The sequence shown here is derived from an EMBL/GenBank/DDBJ whole genome shotgun (WGS) entry which is preliminary data.</text>
</comment>
<evidence type="ECO:0000313" key="2">
    <source>
        <dbReference type="Proteomes" id="UP000018291"/>
    </source>
</evidence>
<proteinExistence type="predicted"/>